<evidence type="ECO:0000259" key="8">
    <source>
        <dbReference type="Pfam" id="PF00884"/>
    </source>
</evidence>
<evidence type="ECO:0000256" key="3">
    <source>
        <dbReference type="ARBA" id="ARBA00022723"/>
    </source>
</evidence>
<dbReference type="RefSeq" id="WP_110131528.1">
    <property type="nucleotide sequence ID" value="NZ_QHJQ01000008.1"/>
</dbReference>
<dbReference type="PROSITE" id="PS00149">
    <property type="entry name" value="SULFATASE_2"/>
    <property type="match status" value="1"/>
</dbReference>
<comment type="caution">
    <text evidence="9">The sequence shown here is derived from an EMBL/GenBank/DDBJ whole genome shotgun (WGS) entry which is preliminary data.</text>
</comment>
<gene>
    <name evidence="9" type="ORF">DDZ13_11130</name>
</gene>
<keyword evidence="10" id="KW-1185">Reference proteome</keyword>
<evidence type="ECO:0000256" key="5">
    <source>
        <dbReference type="ARBA" id="ARBA00022801"/>
    </source>
</evidence>
<dbReference type="GO" id="GO:0004065">
    <property type="term" value="F:arylsulfatase activity"/>
    <property type="evidence" value="ECO:0007669"/>
    <property type="project" value="TreeGrafter"/>
</dbReference>
<evidence type="ECO:0000313" key="10">
    <source>
        <dbReference type="Proteomes" id="UP000247099"/>
    </source>
</evidence>
<comment type="similarity">
    <text evidence="2">Belongs to the sulfatase family.</text>
</comment>
<dbReference type="EMBL" id="QHJQ01000008">
    <property type="protein sequence ID" value="PXA03528.1"/>
    <property type="molecule type" value="Genomic_DNA"/>
</dbReference>
<dbReference type="InterPro" id="IPR024607">
    <property type="entry name" value="Sulfatase_CS"/>
</dbReference>
<keyword evidence="4 7" id="KW-0732">Signal</keyword>
<feature type="domain" description="Sulfatase N-terminal" evidence="8">
    <location>
        <begin position="23"/>
        <end position="332"/>
    </location>
</feature>
<dbReference type="CDD" id="cd16144">
    <property type="entry name" value="ARS_like"/>
    <property type="match status" value="1"/>
</dbReference>
<proteinExistence type="inferred from homology"/>
<dbReference type="SUPFAM" id="SSF53649">
    <property type="entry name" value="Alkaline phosphatase-like"/>
    <property type="match status" value="1"/>
</dbReference>
<dbReference type="PANTHER" id="PTHR42693:SF42">
    <property type="entry name" value="ARYLSULFATASE G"/>
    <property type="match status" value="1"/>
</dbReference>
<evidence type="ECO:0000313" key="9">
    <source>
        <dbReference type="EMBL" id="PXA03528.1"/>
    </source>
</evidence>
<evidence type="ECO:0000256" key="7">
    <source>
        <dbReference type="SAM" id="SignalP"/>
    </source>
</evidence>
<feature type="chain" id="PRO_5016425704" evidence="7">
    <location>
        <begin position="20"/>
        <end position="460"/>
    </location>
</feature>
<dbReference type="OrthoDB" id="246867at2"/>
<dbReference type="Gene3D" id="3.30.1120.10">
    <property type="match status" value="1"/>
</dbReference>
<dbReference type="InterPro" id="IPR050738">
    <property type="entry name" value="Sulfatase"/>
</dbReference>
<sequence length="460" mass="51236">MRYFFQLLGALILTQVSFAGTPPNVVHIVADDLGVMDVGFMGDERYHTPNLDRLASQSMVFTEAYAPAANCAPSRACVMTGQNPTFHGVYTVGSSERGRASTRKIIPTPNRRYLSDEHVLLTEVFQRQGYTTASVGKWHLGKDPTAQGVEINIAGTQGGSPGRGGYFSPYHNPNLPDGPEGEYLTDRMGAEAVRIIKKHKDEPFFLYLPFFSVHTPIQGKPELVAKYADRDDVHPEYAAMVESLDQNVGRVLDTLDRLKLADNTIVVFTSDNGGIRDFSPQDPYRAGKGSYYEGGVRVPLTVRWPGVVAPGTTSDVPVTGLDFYPTYLDILGLDAGKPLDGESLLGLLKGANTLNKRPLVWHFPIYLQAYNPETDDGRDPLFRTRPGSTLRYGKWKLHHYFEDMAYELYDLEADIGEQKNLADKMPEKLAELTAMLERWRETYNAPVPTQPNPIWSQNTL</sequence>
<evidence type="ECO:0000256" key="6">
    <source>
        <dbReference type="ARBA" id="ARBA00022837"/>
    </source>
</evidence>
<evidence type="ECO:0000256" key="4">
    <source>
        <dbReference type="ARBA" id="ARBA00022729"/>
    </source>
</evidence>
<dbReference type="InterPro" id="IPR017850">
    <property type="entry name" value="Alkaline_phosphatase_core_sf"/>
</dbReference>
<feature type="signal peptide" evidence="7">
    <location>
        <begin position="1"/>
        <end position="19"/>
    </location>
</feature>
<comment type="cofactor">
    <cofactor evidence="1">
        <name>Ca(2+)</name>
        <dbReference type="ChEBI" id="CHEBI:29108"/>
    </cofactor>
</comment>
<keyword evidence="5 9" id="KW-0378">Hydrolase</keyword>
<dbReference type="AlphaFoldDB" id="A0A317ZHS6"/>
<reference evidence="9 10" key="1">
    <citation type="submission" date="2018-05" db="EMBL/GenBank/DDBJ databases">
        <title>Coraliomargarita sinensis sp. nov., isolated from a marine solar saltern.</title>
        <authorList>
            <person name="Zhou L.Y."/>
        </authorList>
    </citation>
    <scope>NUCLEOTIDE SEQUENCE [LARGE SCALE GENOMIC DNA]</scope>
    <source>
        <strain evidence="9 10">WN38</strain>
    </source>
</reference>
<accession>A0A317ZHS6</accession>
<name>A0A317ZHS6_9BACT</name>
<keyword evidence="6" id="KW-0106">Calcium</keyword>
<dbReference type="PANTHER" id="PTHR42693">
    <property type="entry name" value="ARYLSULFATASE FAMILY MEMBER"/>
    <property type="match status" value="1"/>
</dbReference>
<dbReference type="InParanoid" id="A0A317ZHS6"/>
<protein>
    <submittedName>
        <fullName evidence="9">Aryl-sulfate sulfohydrolase</fullName>
    </submittedName>
</protein>
<dbReference type="Proteomes" id="UP000247099">
    <property type="component" value="Unassembled WGS sequence"/>
</dbReference>
<evidence type="ECO:0000256" key="1">
    <source>
        <dbReference type="ARBA" id="ARBA00001913"/>
    </source>
</evidence>
<organism evidence="9 10">
    <name type="scientific">Coraliomargarita sinensis</name>
    <dbReference type="NCBI Taxonomy" id="2174842"/>
    <lineage>
        <taxon>Bacteria</taxon>
        <taxon>Pseudomonadati</taxon>
        <taxon>Verrucomicrobiota</taxon>
        <taxon>Opitutia</taxon>
        <taxon>Puniceicoccales</taxon>
        <taxon>Coraliomargaritaceae</taxon>
        <taxon>Coraliomargarita</taxon>
    </lineage>
</organism>
<dbReference type="GO" id="GO:0046872">
    <property type="term" value="F:metal ion binding"/>
    <property type="evidence" value="ECO:0007669"/>
    <property type="project" value="UniProtKB-KW"/>
</dbReference>
<dbReference type="InterPro" id="IPR000917">
    <property type="entry name" value="Sulfatase_N"/>
</dbReference>
<dbReference type="Pfam" id="PF00884">
    <property type="entry name" value="Sulfatase"/>
    <property type="match status" value="1"/>
</dbReference>
<keyword evidence="3" id="KW-0479">Metal-binding</keyword>
<evidence type="ECO:0000256" key="2">
    <source>
        <dbReference type="ARBA" id="ARBA00008779"/>
    </source>
</evidence>
<dbReference type="Gene3D" id="3.40.720.10">
    <property type="entry name" value="Alkaline Phosphatase, subunit A"/>
    <property type="match status" value="1"/>
</dbReference>